<gene>
    <name evidence="3" type="ORF">BCF59_0320</name>
</gene>
<feature type="transmembrane region" description="Helical" evidence="2">
    <location>
        <begin position="34"/>
        <end position="56"/>
    </location>
</feature>
<proteinExistence type="predicted"/>
<dbReference type="Proteomes" id="UP000295757">
    <property type="component" value="Unassembled WGS sequence"/>
</dbReference>
<reference evidence="3 4" key="1">
    <citation type="submission" date="2019-03" db="EMBL/GenBank/DDBJ databases">
        <title>Genomic Encyclopedia of Archaeal and Bacterial Type Strains, Phase II (KMG-II): from individual species to whole genera.</title>
        <authorList>
            <person name="Goeker M."/>
        </authorList>
    </citation>
    <scope>NUCLEOTIDE SEQUENCE [LARGE SCALE GENOMIC DNA]</scope>
    <source>
        <strain evidence="3 4">ATCC 35214</strain>
    </source>
</reference>
<keyword evidence="1" id="KW-0175">Coiled coil</keyword>
<evidence type="ECO:0000256" key="1">
    <source>
        <dbReference type="SAM" id="Coils"/>
    </source>
</evidence>
<dbReference type="RefSeq" id="WP_234851412.1">
    <property type="nucleotide sequence ID" value="NZ_SOCN01000001.1"/>
</dbReference>
<keyword evidence="2" id="KW-1133">Transmembrane helix</keyword>
<dbReference type="AlphaFoldDB" id="A0A4R7UD18"/>
<feature type="transmembrane region" description="Helical" evidence="2">
    <location>
        <begin position="68"/>
        <end position="91"/>
    </location>
</feature>
<evidence type="ECO:0000313" key="4">
    <source>
        <dbReference type="Proteomes" id="UP000295757"/>
    </source>
</evidence>
<comment type="caution">
    <text evidence="3">The sequence shown here is derived from an EMBL/GenBank/DDBJ whole genome shotgun (WGS) entry which is preliminary data.</text>
</comment>
<organism evidence="3 4">
    <name type="scientific">Mycoplasmopsis mustelae</name>
    <dbReference type="NCBI Taxonomy" id="171289"/>
    <lineage>
        <taxon>Bacteria</taxon>
        <taxon>Bacillati</taxon>
        <taxon>Mycoplasmatota</taxon>
        <taxon>Mycoplasmoidales</taxon>
        <taxon>Metamycoplasmataceae</taxon>
        <taxon>Mycoplasmopsis</taxon>
    </lineage>
</organism>
<dbReference type="EMBL" id="SOCN01000001">
    <property type="protein sequence ID" value="TDV24358.1"/>
    <property type="molecule type" value="Genomic_DNA"/>
</dbReference>
<sequence>MKKIKKTYNDDLSFDDKMHLIYDKVRRKFLISKIFFISFSMLSIVLSALIVVLNLYSIRWNEYPEQTMVYFIAMALITSILTFIISIQSFLNISNRKNKIKENIVKTSELILELEEKTDLSQEDLDNINELLN</sequence>
<accession>A0A4R7UD18</accession>
<evidence type="ECO:0000313" key="3">
    <source>
        <dbReference type="EMBL" id="TDV24358.1"/>
    </source>
</evidence>
<keyword evidence="2" id="KW-0812">Transmembrane</keyword>
<keyword evidence="4" id="KW-1185">Reference proteome</keyword>
<name>A0A4R7UD18_9BACT</name>
<evidence type="ECO:0000256" key="2">
    <source>
        <dbReference type="SAM" id="Phobius"/>
    </source>
</evidence>
<protein>
    <submittedName>
        <fullName evidence="3">Uncharacterized protein</fullName>
    </submittedName>
</protein>
<feature type="coiled-coil region" evidence="1">
    <location>
        <begin position="97"/>
        <end position="131"/>
    </location>
</feature>
<keyword evidence="2" id="KW-0472">Membrane</keyword>